<accession>A0A8J2I2G2</accession>
<proteinExistence type="predicted"/>
<feature type="region of interest" description="Disordered" evidence="1">
    <location>
        <begin position="182"/>
        <end position="233"/>
    </location>
</feature>
<dbReference type="AlphaFoldDB" id="A0A8J2I2G2"/>
<gene>
    <name evidence="2" type="ORF">ALTATR162_LOCUS6899</name>
</gene>
<comment type="caution">
    <text evidence="2">The sequence shown here is derived from an EMBL/GenBank/DDBJ whole genome shotgun (WGS) entry which is preliminary data.</text>
</comment>
<feature type="compositionally biased region" description="Acidic residues" evidence="1">
    <location>
        <begin position="392"/>
        <end position="411"/>
    </location>
</feature>
<keyword evidence="3" id="KW-1185">Reference proteome</keyword>
<reference evidence="2" key="1">
    <citation type="submission" date="2021-05" db="EMBL/GenBank/DDBJ databases">
        <authorList>
            <person name="Stam R."/>
        </authorList>
    </citation>
    <scope>NUCLEOTIDE SEQUENCE</scope>
    <source>
        <strain evidence="2">CS162</strain>
    </source>
</reference>
<evidence type="ECO:0000256" key="1">
    <source>
        <dbReference type="SAM" id="MobiDB-lite"/>
    </source>
</evidence>
<protein>
    <submittedName>
        <fullName evidence="2">Uncharacterized protein</fullName>
    </submittedName>
</protein>
<feature type="region of interest" description="Disordered" evidence="1">
    <location>
        <begin position="390"/>
        <end position="411"/>
    </location>
</feature>
<feature type="region of interest" description="Disordered" evidence="1">
    <location>
        <begin position="123"/>
        <end position="163"/>
    </location>
</feature>
<feature type="compositionally biased region" description="Low complexity" evidence="1">
    <location>
        <begin position="223"/>
        <end position="233"/>
    </location>
</feature>
<dbReference type="OrthoDB" id="3795193at2759"/>
<dbReference type="GeneID" id="67018838"/>
<organism evidence="2 3">
    <name type="scientific">Alternaria atra</name>
    <dbReference type="NCBI Taxonomy" id="119953"/>
    <lineage>
        <taxon>Eukaryota</taxon>
        <taxon>Fungi</taxon>
        <taxon>Dikarya</taxon>
        <taxon>Ascomycota</taxon>
        <taxon>Pezizomycotina</taxon>
        <taxon>Dothideomycetes</taxon>
        <taxon>Pleosporomycetidae</taxon>
        <taxon>Pleosporales</taxon>
        <taxon>Pleosporineae</taxon>
        <taxon>Pleosporaceae</taxon>
        <taxon>Alternaria</taxon>
        <taxon>Alternaria sect. Ulocladioides</taxon>
    </lineage>
</organism>
<name>A0A8J2I2G2_9PLEO</name>
<feature type="compositionally biased region" description="Polar residues" evidence="1">
    <location>
        <begin position="148"/>
        <end position="163"/>
    </location>
</feature>
<feature type="compositionally biased region" description="Basic and acidic residues" evidence="1">
    <location>
        <begin position="193"/>
        <end position="206"/>
    </location>
</feature>
<evidence type="ECO:0000313" key="2">
    <source>
        <dbReference type="EMBL" id="CAG5166251.1"/>
    </source>
</evidence>
<dbReference type="Proteomes" id="UP000676310">
    <property type="component" value="Unassembled WGS sequence"/>
</dbReference>
<sequence>MSQQTQDPEYVGKVSEHAVDTFYEFNCTDMEESNRGLDDALMSNVIPDILAAINAQDTNLDDFNVDEIDYETLNANIFPFPGLYGLLQEQSVHEQQPQPWSQQSHQPQTPRGCLQQLIASPQPMQQPRVQTQAPLVEQESPSRGRLQGISQQLETTRQSTTSHLTVPIPTERQGELRYQIPVLRTATSSRPMAADKKPSNESSGDKKQKKASGAPQAHISASPQVPAQAPRPIAAAAPQAMQFASFAECIDRATVANFDSHWETLSPNPPTSPITPAQITTICWKLLSIAIDLHTRGPICLNVYDRAKLKNVYKFRGLKFSERIDKVCELMRMSKARCGSLLKLDGLEMVVATASLLCTQTKSNYKQNRTRQHNLVEGNLIVKKKRKVEKFDENESGDEEEEEERGDVESE</sequence>
<dbReference type="EMBL" id="CAJRGZ010000019">
    <property type="protein sequence ID" value="CAG5166251.1"/>
    <property type="molecule type" value="Genomic_DNA"/>
</dbReference>
<evidence type="ECO:0000313" key="3">
    <source>
        <dbReference type="Proteomes" id="UP000676310"/>
    </source>
</evidence>
<feature type="compositionally biased region" description="Polar residues" evidence="1">
    <location>
        <begin position="123"/>
        <end position="133"/>
    </location>
</feature>
<dbReference type="RefSeq" id="XP_043170459.1">
    <property type="nucleotide sequence ID" value="XM_043314524.1"/>
</dbReference>